<protein>
    <submittedName>
        <fullName evidence="1">Uncharacterized protein</fullName>
    </submittedName>
</protein>
<dbReference type="AlphaFoldDB" id="A0A5C6M4H6"/>
<dbReference type="EMBL" id="SRHE01000355">
    <property type="protein sequence ID" value="TWW09187.1"/>
    <property type="molecule type" value="Genomic_DNA"/>
</dbReference>
<proteinExistence type="predicted"/>
<reference evidence="1 2" key="1">
    <citation type="submission" date="2019-08" db="EMBL/GenBank/DDBJ databases">
        <title>100 year-old enigma solved: identification of Planctomyces bekefii, the type genus and species of the phylum Planctomycetes.</title>
        <authorList>
            <person name="Svetlana D.N."/>
            <person name="Overmann J."/>
        </authorList>
    </citation>
    <scope>NUCLEOTIDE SEQUENCE [LARGE SCALE GENOMIC DNA]</scope>
    <source>
        <strain evidence="1">Phe10_nw2017</strain>
    </source>
</reference>
<evidence type="ECO:0000313" key="2">
    <source>
        <dbReference type="Proteomes" id="UP000321083"/>
    </source>
</evidence>
<feature type="non-terminal residue" evidence="1">
    <location>
        <position position="574"/>
    </location>
</feature>
<dbReference type="Proteomes" id="UP000321083">
    <property type="component" value="Unassembled WGS sequence"/>
</dbReference>
<gene>
    <name evidence="1" type="ORF">E3A20_16820</name>
</gene>
<reference evidence="1 2" key="2">
    <citation type="submission" date="2019-08" db="EMBL/GenBank/DDBJ databases">
        <authorList>
            <person name="Henke P."/>
        </authorList>
    </citation>
    <scope>NUCLEOTIDE SEQUENCE [LARGE SCALE GENOMIC DNA]</scope>
    <source>
        <strain evidence="1">Phe10_nw2017</strain>
    </source>
</reference>
<comment type="caution">
    <text evidence="1">The sequence shown here is derived from an EMBL/GenBank/DDBJ whole genome shotgun (WGS) entry which is preliminary data.</text>
</comment>
<keyword evidence="2" id="KW-1185">Reference proteome</keyword>
<evidence type="ECO:0000313" key="1">
    <source>
        <dbReference type="EMBL" id="TWW09187.1"/>
    </source>
</evidence>
<name>A0A5C6M4H6_9PLAN</name>
<organism evidence="1 2">
    <name type="scientific">Planctomyces bekefii</name>
    <dbReference type="NCBI Taxonomy" id="1653850"/>
    <lineage>
        <taxon>Bacteria</taxon>
        <taxon>Pseudomonadati</taxon>
        <taxon>Planctomycetota</taxon>
        <taxon>Planctomycetia</taxon>
        <taxon>Planctomycetales</taxon>
        <taxon>Planctomycetaceae</taxon>
        <taxon>Planctomyces</taxon>
    </lineage>
</organism>
<accession>A0A5C6M4H6</accession>
<sequence length="574" mass="60247">MLRLLIAALSGFALAFVAFWVGVLPRTVAETEPQPSGATLAFSDGSDELRVSGREGLSEQTKSPFRSASFSSMVASASPTLVSANAVLGSKPLDITEKLDTRKPLLFLVRVGENARLTLVFDSKAEGLKAVTNPPTAEQATVNFSQEGKQVDIQLREGCTEISLGAEQISVSLALWTGPAGAEVVNSAWMLRTKVLEGDSPNAVSSEKILLNSPLKSTLTGVLQGVGQIMFESKPAESSSYGIKQESLSKLRTGRIEMRLIGIDPNVVVTAEGPNVSPELNLGTLLVRTKTATSEFAPQIIAVSQILDTANLLTQQRKTDWLYDAATGSQRPLLLAGSGLTIAAKSGKTNRTLQARVDGVPTGTATTDGSFKLDLSTVGEQVIDVVDTWTTGEAASQPVLVKVPSNQLDRPQILFYRQGSGAEVKAATAGITAVGKELTLIGRTTPGTQIQLILLEPPIAAAGSSQPPEKFEQRSNAVSVPVQASGMWEQAIELPTTSRETRVIAVTASAATHQLSIAVPVVRAEGDATAVQLGEVKVKYTAAIGSTDQVGSKDRDAAGKLVGASSAKLSFSNC</sequence>